<feature type="compositionally biased region" description="Basic and acidic residues" evidence="1">
    <location>
        <begin position="659"/>
        <end position="680"/>
    </location>
</feature>
<reference evidence="2 3" key="1">
    <citation type="submission" date="2018-03" db="EMBL/GenBank/DDBJ databases">
        <title>Candida pseudohaemulonii genome assembly and annotation.</title>
        <authorList>
            <person name="Munoz J.F."/>
            <person name="Gade L.G."/>
            <person name="Chow N.A."/>
            <person name="Litvintseva A.P."/>
            <person name="Loparev V.N."/>
            <person name="Cuomo C.A."/>
        </authorList>
    </citation>
    <scope>NUCLEOTIDE SEQUENCE [LARGE SCALE GENOMIC DNA]</scope>
    <source>
        <strain evidence="2 3">B12108</strain>
    </source>
</reference>
<evidence type="ECO:0000256" key="1">
    <source>
        <dbReference type="SAM" id="MobiDB-lite"/>
    </source>
</evidence>
<feature type="compositionally biased region" description="Polar residues" evidence="1">
    <location>
        <begin position="699"/>
        <end position="708"/>
    </location>
</feature>
<dbReference type="RefSeq" id="XP_024714439.1">
    <property type="nucleotide sequence ID" value="XM_024857303.1"/>
</dbReference>
<comment type="caution">
    <text evidence="2">The sequence shown here is derived from an EMBL/GenBank/DDBJ whole genome shotgun (WGS) entry which is preliminary data.</text>
</comment>
<dbReference type="GeneID" id="36565299"/>
<evidence type="ECO:0000313" key="3">
    <source>
        <dbReference type="Proteomes" id="UP000241107"/>
    </source>
</evidence>
<feature type="compositionally biased region" description="Polar residues" evidence="1">
    <location>
        <begin position="558"/>
        <end position="576"/>
    </location>
</feature>
<feature type="compositionally biased region" description="Basic and acidic residues" evidence="1">
    <location>
        <begin position="492"/>
        <end position="506"/>
    </location>
</feature>
<gene>
    <name evidence="2" type="ORF">C7M61_001909</name>
</gene>
<accession>A0A2P7YTN3</accession>
<name>A0A2P7YTN3_9ASCO</name>
<feature type="compositionally biased region" description="Acidic residues" evidence="1">
    <location>
        <begin position="479"/>
        <end position="491"/>
    </location>
</feature>
<dbReference type="AlphaFoldDB" id="A0A2P7YTN3"/>
<dbReference type="EMBL" id="PYFQ01000003">
    <property type="protein sequence ID" value="PSK39302.1"/>
    <property type="molecule type" value="Genomic_DNA"/>
</dbReference>
<sequence>MKSFRGEIHLSKVAREYNPGDTVDGMFRLTANRPFYLKHIFAGYTCKSTTSLLKQDQKLYLSGVQPKLIQGDEDHYLLNYENDVLTLPHDVKDKEKVEVPFRIKLPRLSQKYGECDTHTFPRRDGLFDHVPEHQRTLPHRAKFKVNQHTIIDVSHYIKVEVCAVVDGEEEWEEVIQPMPFEPLPEQVPRNWEHLVKDEELLPDVQEKAMMAKIHTPFGYGPQQIETKLAIQFLDPGLMNTPLGPSRRNLICDHPLPDFIKITVELPKEVLKLKLHTRPIHITGTRLVMKRDATIIGGIHGKTDNPGEYCYKKHRKVYCLTAIMGQRDWKEKVQPEIVDEKAVFEIPRHFIGFHIPRTGESMKACNFTVDSTLVVSIRLLIGHNTKIELSEQLPIMLLMPLSERAKAFLAGRNGHPQSTHQYSTFLAGRQPKPIQAKKAPVKVPKKKEASRRGLVSTLLSKAFPGLTGGQVAKTDQSGETNEDAQEEDEPKDDSESKGEESGPKEVSAEEAAPEENSDSNSPNPKETSVLKDNTPEDEASKDNSPVDETSPKDAESEDLTTSPTKNTSKESPSNPAEDSSEKPPTKSTGLRKKSFPWWYSPLREASPPEKAESQETAKKDTPIERSSSLANMLKLFEKLNLSKDDQLKNTTNGESASESSKSKSSELESPKPESPKPESKPSKSTSDETLVQDEAALNPPSENIPSSNLGRKAMECSPGSSSDSDHTRYTDCAENL</sequence>
<proteinExistence type="predicted"/>
<organism evidence="2 3">
    <name type="scientific">Candidozyma pseudohaemuli</name>
    <dbReference type="NCBI Taxonomy" id="418784"/>
    <lineage>
        <taxon>Eukaryota</taxon>
        <taxon>Fungi</taxon>
        <taxon>Dikarya</taxon>
        <taxon>Ascomycota</taxon>
        <taxon>Saccharomycotina</taxon>
        <taxon>Pichiomycetes</taxon>
        <taxon>Metschnikowiaceae</taxon>
        <taxon>Candidozyma</taxon>
    </lineage>
</organism>
<feature type="compositionally biased region" description="Basic and acidic residues" evidence="1">
    <location>
        <begin position="634"/>
        <end position="646"/>
    </location>
</feature>
<keyword evidence="3" id="KW-1185">Reference proteome</keyword>
<dbReference type="Proteomes" id="UP000241107">
    <property type="component" value="Unassembled WGS sequence"/>
</dbReference>
<feature type="region of interest" description="Disordered" evidence="1">
    <location>
        <begin position="424"/>
        <end position="735"/>
    </location>
</feature>
<feature type="compositionally biased region" description="Basic and acidic residues" evidence="1">
    <location>
        <begin position="722"/>
        <end position="735"/>
    </location>
</feature>
<evidence type="ECO:0000313" key="2">
    <source>
        <dbReference type="EMBL" id="PSK39302.1"/>
    </source>
</evidence>
<dbReference type="STRING" id="418784.A0A2P7YTN3"/>
<feature type="compositionally biased region" description="Basic and acidic residues" evidence="1">
    <location>
        <begin position="605"/>
        <end position="622"/>
    </location>
</feature>
<dbReference type="VEuPathDB" id="FungiDB:C7M61_001909"/>
<protein>
    <submittedName>
        <fullName evidence="2">Uncharacterized protein</fullName>
    </submittedName>
</protein>
<dbReference type="OrthoDB" id="4096777at2759"/>